<dbReference type="EMBL" id="CAJZBQ010000055">
    <property type="protein sequence ID" value="CAG9332742.1"/>
    <property type="molecule type" value="Genomic_DNA"/>
</dbReference>
<reference evidence="2" key="1">
    <citation type="submission" date="2021-09" db="EMBL/GenBank/DDBJ databases">
        <authorList>
            <consortium name="AG Swart"/>
            <person name="Singh M."/>
            <person name="Singh A."/>
            <person name="Seah K."/>
            <person name="Emmerich C."/>
        </authorList>
    </citation>
    <scope>NUCLEOTIDE SEQUENCE</scope>
    <source>
        <strain evidence="2">ATCC30299</strain>
    </source>
</reference>
<dbReference type="Proteomes" id="UP001162131">
    <property type="component" value="Unassembled WGS sequence"/>
</dbReference>
<name>A0AAU9K5Q6_9CILI</name>
<dbReference type="Pfam" id="PF01237">
    <property type="entry name" value="Oxysterol_BP"/>
    <property type="match status" value="1"/>
</dbReference>
<dbReference type="SUPFAM" id="SSF144000">
    <property type="entry name" value="Oxysterol-binding protein-like"/>
    <property type="match status" value="1"/>
</dbReference>
<evidence type="ECO:0000313" key="2">
    <source>
        <dbReference type="EMBL" id="CAG9332742.1"/>
    </source>
</evidence>
<sequence length="393" mass="44807">MDRTDDPCTTPRDGNNPNIYSQELSTGPYSLLTGSPYDQAAPPPTYLSINYLNRVRPTDKESQLQGYEFIPEGGLKCIDERVLSNQRGIILDVIAQVSACLIKGKGVVGLSLPIRLFEPRSTLERMLDRWSFMPAFFNNIAEHNHLERFKRVIAMAVAGLYISPSQEKPFNPLLGETLQAEWPDGTKAYCEHTVHHPPVTNFYILGREFKMYGHLELTGKFKKNSLVGGLQGKVNVEFNDGQIVTFTYPQFKAGGIIMGTRTVNWEETMSFEDKQNQLSANLVFGAARKKSLFKKAIGKVDDFKGELQQNGGKLCDIEGNWLSNLVIDGVEYWNINFQQPVFHYFSTYPLPSDWRYREDLVWLAKGNSEISQKWKLKVENKQRDDRKLRGLKH</sequence>
<evidence type="ECO:0000313" key="3">
    <source>
        <dbReference type="Proteomes" id="UP001162131"/>
    </source>
</evidence>
<dbReference type="GO" id="GO:0016020">
    <property type="term" value="C:membrane"/>
    <property type="evidence" value="ECO:0007669"/>
    <property type="project" value="TreeGrafter"/>
</dbReference>
<dbReference type="PANTHER" id="PTHR10972:SF148">
    <property type="entry name" value="OXYSTEROL-BINDING PROTEIN 9"/>
    <property type="match status" value="1"/>
</dbReference>
<protein>
    <recommendedName>
        <fullName evidence="4">Oxysterol-binding protein</fullName>
    </recommendedName>
</protein>
<proteinExistence type="predicted"/>
<dbReference type="PANTHER" id="PTHR10972">
    <property type="entry name" value="OXYSTEROL-BINDING PROTEIN-RELATED"/>
    <property type="match status" value="1"/>
</dbReference>
<dbReference type="InterPro" id="IPR000648">
    <property type="entry name" value="Oxysterol-bd"/>
</dbReference>
<keyword evidence="3" id="KW-1185">Reference proteome</keyword>
<dbReference type="GO" id="GO:0005829">
    <property type="term" value="C:cytosol"/>
    <property type="evidence" value="ECO:0007669"/>
    <property type="project" value="TreeGrafter"/>
</dbReference>
<gene>
    <name evidence="2" type="ORF">BSTOLATCC_MIC57034</name>
</gene>
<dbReference type="GO" id="GO:0032934">
    <property type="term" value="F:sterol binding"/>
    <property type="evidence" value="ECO:0007669"/>
    <property type="project" value="TreeGrafter"/>
</dbReference>
<dbReference type="Gene3D" id="2.40.160.120">
    <property type="match status" value="1"/>
</dbReference>
<organism evidence="2 3">
    <name type="scientific">Blepharisma stoltei</name>
    <dbReference type="NCBI Taxonomy" id="1481888"/>
    <lineage>
        <taxon>Eukaryota</taxon>
        <taxon>Sar</taxon>
        <taxon>Alveolata</taxon>
        <taxon>Ciliophora</taxon>
        <taxon>Postciliodesmatophora</taxon>
        <taxon>Heterotrichea</taxon>
        <taxon>Heterotrichida</taxon>
        <taxon>Blepharismidae</taxon>
        <taxon>Blepharisma</taxon>
    </lineage>
</organism>
<dbReference type="InterPro" id="IPR037239">
    <property type="entry name" value="OSBP_sf"/>
</dbReference>
<feature type="region of interest" description="Disordered" evidence="1">
    <location>
        <begin position="1"/>
        <end position="21"/>
    </location>
</feature>
<accession>A0AAU9K5Q6</accession>
<evidence type="ECO:0000256" key="1">
    <source>
        <dbReference type="SAM" id="MobiDB-lite"/>
    </source>
</evidence>
<dbReference type="AlphaFoldDB" id="A0AAU9K5Q6"/>
<evidence type="ECO:0008006" key="4">
    <source>
        <dbReference type="Google" id="ProtNLM"/>
    </source>
</evidence>
<comment type="caution">
    <text evidence="2">The sequence shown here is derived from an EMBL/GenBank/DDBJ whole genome shotgun (WGS) entry which is preliminary data.</text>
</comment>